<keyword evidence="5 8" id="KW-0460">Magnesium</keyword>
<name>A0A927PKG2_9ACTN</name>
<dbReference type="SUPFAM" id="SSF53448">
    <property type="entry name" value="Nucleotide-diphospho-sugar transferases"/>
    <property type="match status" value="1"/>
</dbReference>
<dbReference type="HAMAP" id="MF_00316">
    <property type="entry name" value="MobA"/>
    <property type="match status" value="1"/>
</dbReference>
<dbReference type="GO" id="GO:0061603">
    <property type="term" value="F:molybdenum cofactor guanylyltransferase activity"/>
    <property type="evidence" value="ECO:0007669"/>
    <property type="project" value="UniProtKB-EC"/>
</dbReference>
<dbReference type="EMBL" id="JACYWE010000002">
    <property type="protein sequence ID" value="MBD8505683.1"/>
    <property type="molecule type" value="Genomic_DNA"/>
</dbReference>
<keyword evidence="11" id="KW-1185">Reference proteome</keyword>
<keyword evidence="4 8" id="KW-0547">Nucleotide-binding</keyword>
<keyword evidence="1 8" id="KW-0963">Cytoplasm</keyword>
<feature type="binding site" evidence="8">
    <location>
        <position position="96"/>
    </location>
    <ligand>
        <name>GTP</name>
        <dbReference type="ChEBI" id="CHEBI:37565"/>
    </ligand>
</feature>
<protein>
    <recommendedName>
        <fullName evidence="8">Probable molybdenum cofactor guanylyltransferase</fullName>
        <shortName evidence="8">MoCo guanylyltransferase</shortName>
        <ecNumber evidence="8">2.7.7.77</ecNumber>
    </recommendedName>
    <alternativeName>
        <fullName evidence="8">GTP:molybdopterin guanylyltransferase</fullName>
    </alternativeName>
    <alternativeName>
        <fullName evidence="8">Mo-MPT guanylyltransferase</fullName>
    </alternativeName>
    <alternativeName>
        <fullName evidence="8">Molybdopterin guanylyltransferase</fullName>
    </alternativeName>
    <alternativeName>
        <fullName evidence="8">Molybdopterin-guanine dinucleotide synthase</fullName>
        <shortName evidence="8">MGD synthase</shortName>
    </alternativeName>
</protein>
<dbReference type="CDD" id="cd02503">
    <property type="entry name" value="MobA"/>
    <property type="match status" value="1"/>
</dbReference>
<dbReference type="GO" id="GO:0046872">
    <property type="term" value="F:metal ion binding"/>
    <property type="evidence" value="ECO:0007669"/>
    <property type="project" value="UniProtKB-KW"/>
</dbReference>
<feature type="binding site" evidence="8">
    <location>
        <position position="96"/>
    </location>
    <ligand>
        <name>Mg(2+)</name>
        <dbReference type="ChEBI" id="CHEBI:18420"/>
    </ligand>
</feature>
<dbReference type="AlphaFoldDB" id="A0A927PKG2"/>
<dbReference type="RefSeq" id="WP_192038160.1">
    <property type="nucleotide sequence ID" value="NZ_JACYWE010000002.1"/>
</dbReference>
<evidence type="ECO:0000259" key="9">
    <source>
        <dbReference type="Pfam" id="PF12804"/>
    </source>
</evidence>
<reference evidence="10" key="1">
    <citation type="submission" date="2020-09" db="EMBL/GenBank/DDBJ databases">
        <title>Hoyosella lacisalsi sp. nov., a halotolerant actinobacterium isolated from soil of Lake Gudzhirganskoe.</title>
        <authorList>
            <person name="Yang Q."/>
            <person name="Guo P.Y."/>
            <person name="Liu S.W."/>
            <person name="Li F.N."/>
            <person name="Sun C.H."/>
        </authorList>
    </citation>
    <scope>NUCLEOTIDE SEQUENCE</scope>
    <source>
        <strain evidence="10">G463</strain>
    </source>
</reference>
<evidence type="ECO:0000256" key="1">
    <source>
        <dbReference type="ARBA" id="ARBA00022490"/>
    </source>
</evidence>
<comment type="subcellular location">
    <subcellularLocation>
        <location evidence="8">Cytoplasm</location>
    </subcellularLocation>
</comment>
<comment type="similarity">
    <text evidence="8">Belongs to the MobA family.</text>
</comment>
<feature type="binding site" evidence="8">
    <location>
        <position position="21"/>
    </location>
    <ligand>
        <name>GTP</name>
        <dbReference type="ChEBI" id="CHEBI:37565"/>
    </ligand>
</feature>
<sequence length="194" mass="20326">MPDIAGIVLVGGQSRRMGRDKATLRWGEATLAEHLVARLAQRCAPIIVVAAPGQALPVLGARTVEDPVAHQGPLRGLATGLAAARPAEWAFACAIDMPHVGAGLIDELARHIPGQHDIIAAHDGVSAQPLAALYRTRLAPGMEAALAQGQRSPRRFLAGARTLEVPVPGLEQHLRNLNTPAEYDAALAEESPGP</sequence>
<keyword evidence="7 8" id="KW-0501">Molybdenum cofactor biosynthesis</keyword>
<evidence type="ECO:0000313" key="10">
    <source>
        <dbReference type="EMBL" id="MBD8505683.1"/>
    </source>
</evidence>
<evidence type="ECO:0000256" key="3">
    <source>
        <dbReference type="ARBA" id="ARBA00022723"/>
    </source>
</evidence>
<evidence type="ECO:0000256" key="2">
    <source>
        <dbReference type="ARBA" id="ARBA00022679"/>
    </source>
</evidence>
<keyword evidence="10" id="KW-0548">Nucleotidyltransferase</keyword>
<proteinExistence type="inferred from homology"/>
<evidence type="ECO:0000256" key="4">
    <source>
        <dbReference type="ARBA" id="ARBA00022741"/>
    </source>
</evidence>
<dbReference type="GO" id="GO:0005737">
    <property type="term" value="C:cytoplasm"/>
    <property type="evidence" value="ECO:0007669"/>
    <property type="project" value="UniProtKB-SubCell"/>
</dbReference>
<comment type="catalytic activity">
    <reaction evidence="8">
        <text>Mo-molybdopterin + GTP + H(+) = Mo-molybdopterin guanine dinucleotide + diphosphate</text>
        <dbReference type="Rhea" id="RHEA:34243"/>
        <dbReference type="ChEBI" id="CHEBI:15378"/>
        <dbReference type="ChEBI" id="CHEBI:33019"/>
        <dbReference type="ChEBI" id="CHEBI:37565"/>
        <dbReference type="ChEBI" id="CHEBI:71302"/>
        <dbReference type="ChEBI" id="CHEBI:71310"/>
        <dbReference type="EC" id="2.7.7.77"/>
    </reaction>
</comment>
<evidence type="ECO:0000256" key="8">
    <source>
        <dbReference type="HAMAP-Rule" id="MF_00316"/>
    </source>
</evidence>
<comment type="function">
    <text evidence="8">Transfers a GMP moiety from GTP to Mo-molybdopterin (Mo-MPT) cofactor (Moco or molybdenum cofactor) to form Mo-molybdopterin guanine dinucleotide (Mo-MGD) cofactor.</text>
</comment>
<dbReference type="InterPro" id="IPR013482">
    <property type="entry name" value="Molybde_CF_guanTrfase"/>
</dbReference>
<dbReference type="GO" id="GO:0005525">
    <property type="term" value="F:GTP binding"/>
    <property type="evidence" value="ECO:0007669"/>
    <property type="project" value="UniProtKB-UniRule"/>
</dbReference>
<dbReference type="Gene3D" id="3.90.550.10">
    <property type="entry name" value="Spore Coat Polysaccharide Biosynthesis Protein SpsA, Chain A"/>
    <property type="match status" value="1"/>
</dbReference>
<accession>A0A927PKG2</accession>
<comment type="caution">
    <text evidence="10">The sequence shown here is derived from an EMBL/GenBank/DDBJ whole genome shotgun (WGS) entry which is preliminary data.</text>
</comment>
<evidence type="ECO:0000256" key="7">
    <source>
        <dbReference type="ARBA" id="ARBA00023150"/>
    </source>
</evidence>
<evidence type="ECO:0000313" key="11">
    <source>
        <dbReference type="Proteomes" id="UP000642993"/>
    </source>
</evidence>
<keyword evidence="2 8" id="KW-0808">Transferase</keyword>
<comment type="caution">
    <text evidence="8">Lacks conserved residue(s) required for the propagation of feature annotation.</text>
</comment>
<keyword evidence="3 8" id="KW-0479">Metal-binding</keyword>
<comment type="domain">
    <text evidence="8">The N-terminal domain determines nucleotide recognition and specific binding, while the C-terminal domain determines the specific binding to the target protein.</text>
</comment>
<keyword evidence="6 8" id="KW-0342">GTP-binding</keyword>
<dbReference type="Pfam" id="PF12804">
    <property type="entry name" value="NTP_transf_3"/>
    <property type="match status" value="1"/>
</dbReference>
<comment type="cofactor">
    <cofactor evidence="8">
        <name>Mg(2+)</name>
        <dbReference type="ChEBI" id="CHEBI:18420"/>
    </cofactor>
</comment>
<dbReference type="PANTHER" id="PTHR19136:SF81">
    <property type="entry name" value="MOLYBDENUM COFACTOR GUANYLYLTRANSFERASE"/>
    <property type="match status" value="1"/>
</dbReference>
<dbReference type="GO" id="GO:0006777">
    <property type="term" value="P:Mo-molybdopterin cofactor biosynthetic process"/>
    <property type="evidence" value="ECO:0007669"/>
    <property type="project" value="UniProtKB-KW"/>
</dbReference>
<gene>
    <name evidence="8" type="primary">mobA</name>
    <name evidence="10" type="ORF">HT102_04170</name>
</gene>
<dbReference type="PANTHER" id="PTHR19136">
    <property type="entry name" value="MOLYBDENUM COFACTOR GUANYLYLTRANSFERASE"/>
    <property type="match status" value="1"/>
</dbReference>
<dbReference type="InterPro" id="IPR025877">
    <property type="entry name" value="MobA-like_NTP_Trfase"/>
</dbReference>
<dbReference type="EC" id="2.7.7.77" evidence="8"/>
<dbReference type="Proteomes" id="UP000642993">
    <property type="component" value="Unassembled WGS sequence"/>
</dbReference>
<evidence type="ECO:0000256" key="5">
    <source>
        <dbReference type="ARBA" id="ARBA00022842"/>
    </source>
</evidence>
<feature type="domain" description="MobA-like NTP transferase" evidence="9">
    <location>
        <begin position="6"/>
        <end position="158"/>
    </location>
</feature>
<feature type="binding site" evidence="8">
    <location>
        <position position="66"/>
    </location>
    <ligand>
        <name>GTP</name>
        <dbReference type="ChEBI" id="CHEBI:37565"/>
    </ligand>
</feature>
<evidence type="ECO:0000256" key="6">
    <source>
        <dbReference type="ARBA" id="ARBA00023134"/>
    </source>
</evidence>
<feature type="binding site" evidence="8">
    <location>
        <begin position="9"/>
        <end position="11"/>
    </location>
    <ligand>
        <name>GTP</name>
        <dbReference type="ChEBI" id="CHEBI:37565"/>
    </ligand>
</feature>
<organism evidence="10 11">
    <name type="scientific">Lolliginicoccus lacisalsi</name>
    <dbReference type="NCBI Taxonomy" id="2742202"/>
    <lineage>
        <taxon>Bacteria</taxon>
        <taxon>Bacillati</taxon>
        <taxon>Actinomycetota</taxon>
        <taxon>Actinomycetes</taxon>
        <taxon>Mycobacteriales</taxon>
        <taxon>Hoyosellaceae</taxon>
        <taxon>Lolliginicoccus</taxon>
    </lineage>
</organism>
<dbReference type="InterPro" id="IPR029044">
    <property type="entry name" value="Nucleotide-diphossugar_trans"/>
</dbReference>